<dbReference type="AlphaFoldDB" id="A0A7J8JWB6"/>
<gene>
    <name evidence="2" type="ORF">HJG59_008102</name>
</gene>
<comment type="caution">
    <text evidence="2">The sequence shown here is derived from an EMBL/GenBank/DDBJ whole genome shotgun (WGS) entry which is preliminary data.</text>
</comment>
<protein>
    <submittedName>
        <fullName evidence="2">Uncharacterized protein</fullName>
    </submittedName>
</protein>
<evidence type="ECO:0000256" key="1">
    <source>
        <dbReference type="SAM" id="MobiDB-lite"/>
    </source>
</evidence>
<dbReference type="EMBL" id="JACASF010000001">
    <property type="protein sequence ID" value="KAF6501123.1"/>
    <property type="molecule type" value="Genomic_DNA"/>
</dbReference>
<keyword evidence="3" id="KW-1185">Reference proteome</keyword>
<sequence length="120" mass="13145">MNPTFPPPKIVLSWDTREKNHGRRTGLLDPQLDSTGRFQPEEQARGPLGERSSRCAQPGSRGPSQLGCICRAHEPRTAPPSGSGASVLLRGVHLLWELLTHMLKTFAGLFIGQHASPFHC</sequence>
<dbReference type="InParanoid" id="A0A7J8JWB6"/>
<evidence type="ECO:0000313" key="2">
    <source>
        <dbReference type="EMBL" id="KAF6501123.1"/>
    </source>
</evidence>
<dbReference type="Proteomes" id="UP000550707">
    <property type="component" value="Unassembled WGS sequence"/>
</dbReference>
<name>A0A7J8JWB6_MOLMO</name>
<evidence type="ECO:0000313" key="3">
    <source>
        <dbReference type="Proteomes" id="UP000550707"/>
    </source>
</evidence>
<accession>A0A7J8JWB6</accession>
<organism evidence="2 3">
    <name type="scientific">Molossus molossus</name>
    <name type="common">Pallas' mastiff bat</name>
    <name type="synonym">Vespertilio molossus</name>
    <dbReference type="NCBI Taxonomy" id="27622"/>
    <lineage>
        <taxon>Eukaryota</taxon>
        <taxon>Metazoa</taxon>
        <taxon>Chordata</taxon>
        <taxon>Craniata</taxon>
        <taxon>Vertebrata</taxon>
        <taxon>Euteleostomi</taxon>
        <taxon>Mammalia</taxon>
        <taxon>Eutheria</taxon>
        <taxon>Laurasiatheria</taxon>
        <taxon>Chiroptera</taxon>
        <taxon>Yangochiroptera</taxon>
        <taxon>Molossidae</taxon>
        <taxon>Molossus</taxon>
    </lineage>
</organism>
<reference evidence="2 3" key="1">
    <citation type="journal article" date="2020" name="Nature">
        <title>Six reference-quality genomes reveal evolution of bat adaptations.</title>
        <authorList>
            <person name="Jebb D."/>
            <person name="Huang Z."/>
            <person name="Pippel M."/>
            <person name="Hughes G.M."/>
            <person name="Lavrichenko K."/>
            <person name="Devanna P."/>
            <person name="Winkler S."/>
            <person name="Jermiin L.S."/>
            <person name="Skirmuntt E.C."/>
            <person name="Katzourakis A."/>
            <person name="Burkitt-Gray L."/>
            <person name="Ray D.A."/>
            <person name="Sullivan K.A.M."/>
            <person name="Roscito J.G."/>
            <person name="Kirilenko B.M."/>
            <person name="Davalos L.M."/>
            <person name="Corthals A.P."/>
            <person name="Power M.L."/>
            <person name="Jones G."/>
            <person name="Ransome R.D."/>
            <person name="Dechmann D.K.N."/>
            <person name="Locatelli A.G."/>
            <person name="Puechmaille S.J."/>
            <person name="Fedrigo O."/>
            <person name="Jarvis E.D."/>
            <person name="Hiller M."/>
            <person name="Vernes S.C."/>
            <person name="Myers E.W."/>
            <person name="Teeling E.C."/>
        </authorList>
    </citation>
    <scope>NUCLEOTIDE SEQUENCE [LARGE SCALE GENOMIC DNA]</scope>
    <source>
        <strain evidence="2">MMolMol1</strain>
        <tissue evidence="2">Muscle</tissue>
    </source>
</reference>
<feature type="region of interest" description="Disordered" evidence="1">
    <location>
        <begin position="1"/>
        <end position="67"/>
    </location>
</feature>
<proteinExistence type="predicted"/>